<reference evidence="12" key="1">
    <citation type="submission" date="2017-05" db="EMBL/GenBank/DDBJ databases">
        <authorList>
            <person name="Rodrigo-Torres L."/>
            <person name="Arahal R. D."/>
            <person name="Lucena T."/>
        </authorList>
    </citation>
    <scope>NUCLEOTIDE SEQUENCE [LARGE SCALE GENOMIC DNA]</scope>
    <source>
        <strain evidence="12">CECT 8621</strain>
    </source>
</reference>
<gene>
    <name evidence="11" type="primary">tsaE</name>
    <name evidence="11" type="ORF">COL8621_03356</name>
</gene>
<organism evidence="11 12">
    <name type="scientific">Actibacterium lipolyticum</name>
    <dbReference type="NCBI Taxonomy" id="1524263"/>
    <lineage>
        <taxon>Bacteria</taxon>
        <taxon>Pseudomonadati</taxon>
        <taxon>Pseudomonadota</taxon>
        <taxon>Alphaproteobacteria</taxon>
        <taxon>Rhodobacterales</taxon>
        <taxon>Roseobacteraceae</taxon>
        <taxon>Actibacterium</taxon>
    </lineage>
</organism>
<keyword evidence="4" id="KW-0963">Cytoplasm</keyword>
<dbReference type="SUPFAM" id="SSF52540">
    <property type="entry name" value="P-loop containing nucleoside triphosphate hydrolases"/>
    <property type="match status" value="1"/>
</dbReference>
<dbReference type="AlphaFoldDB" id="A0A238KX06"/>
<evidence type="ECO:0000256" key="2">
    <source>
        <dbReference type="ARBA" id="ARBA00007599"/>
    </source>
</evidence>
<keyword evidence="6" id="KW-0479">Metal-binding</keyword>
<dbReference type="Proteomes" id="UP000202922">
    <property type="component" value="Unassembled WGS sequence"/>
</dbReference>
<accession>A0A238KX06</accession>
<dbReference type="OrthoDB" id="9800307at2"/>
<dbReference type="PANTHER" id="PTHR33540">
    <property type="entry name" value="TRNA THREONYLCARBAMOYLADENOSINE BIOSYNTHESIS PROTEIN TSAE"/>
    <property type="match status" value="1"/>
</dbReference>
<dbReference type="Pfam" id="PF02367">
    <property type="entry name" value="TsaE"/>
    <property type="match status" value="1"/>
</dbReference>
<name>A0A238KX06_9RHOB</name>
<evidence type="ECO:0000256" key="5">
    <source>
        <dbReference type="ARBA" id="ARBA00022694"/>
    </source>
</evidence>
<evidence type="ECO:0000256" key="10">
    <source>
        <dbReference type="ARBA" id="ARBA00032441"/>
    </source>
</evidence>
<dbReference type="GO" id="GO:0046872">
    <property type="term" value="F:metal ion binding"/>
    <property type="evidence" value="ECO:0007669"/>
    <property type="project" value="UniProtKB-KW"/>
</dbReference>
<evidence type="ECO:0000256" key="9">
    <source>
        <dbReference type="ARBA" id="ARBA00022842"/>
    </source>
</evidence>
<keyword evidence="9" id="KW-0460">Magnesium</keyword>
<dbReference type="InterPro" id="IPR003442">
    <property type="entry name" value="T6A_TsaE"/>
</dbReference>
<dbReference type="NCBIfam" id="TIGR00150">
    <property type="entry name" value="T6A_YjeE"/>
    <property type="match status" value="1"/>
</dbReference>
<evidence type="ECO:0000256" key="7">
    <source>
        <dbReference type="ARBA" id="ARBA00022741"/>
    </source>
</evidence>
<protein>
    <recommendedName>
        <fullName evidence="3">tRNA threonylcarbamoyladenosine biosynthesis protein TsaE</fullName>
    </recommendedName>
    <alternativeName>
        <fullName evidence="10">t(6)A37 threonylcarbamoyladenosine biosynthesis protein TsaE</fullName>
    </alternativeName>
</protein>
<keyword evidence="5" id="KW-0819">tRNA processing</keyword>
<dbReference type="InterPro" id="IPR027417">
    <property type="entry name" value="P-loop_NTPase"/>
</dbReference>
<proteinExistence type="inferred from homology"/>
<evidence type="ECO:0000256" key="3">
    <source>
        <dbReference type="ARBA" id="ARBA00019010"/>
    </source>
</evidence>
<dbReference type="PANTHER" id="PTHR33540:SF2">
    <property type="entry name" value="TRNA THREONYLCARBAMOYLADENOSINE BIOSYNTHESIS PROTEIN TSAE"/>
    <property type="match status" value="1"/>
</dbReference>
<comment type="subcellular location">
    <subcellularLocation>
        <location evidence="1">Cytoplasm</location>
    </subcellularLocation>
</comment>
<keyword evidence="12" id="KW-1185">Reference proteome</keyword>
<dbReference type="EMBL" id="FXYE01000002">
    <property type="protein sequence ID" value="SMX47160.1"/>
    <property type="molecule type" value="Genomic_DNA"/>
</dbReference>
<evidence type="ECO:0000256" key="4">
    <source>
        <dbReference type="ARBA" id="ARBA00022490"/>
    </source>
</evidence>
<evidence type="ECO:0000256" key="8">
    <source>
        <dbReference type="ARBA" id="ARBA00022840"/>
    </source>
</evidence>
<dbReference type="GO" id="GO:0002949">
    <property type="term" value="P:tRNA threonylcarbamoyladenosine modification"/>
    <property type="evidence" value="ECO:0007669"/>
    <property type="project" value="InterPro"/>
</dbReference>
<evidence type="ECO:0000313" key="12">
    <source>
        <dbReference type="Proteomes" id="UP000202922"/>
    </source>
</evidence>
<keyword evidence="7" id="KW-0547">Nucleotide-binding</keyword>
<comment type="similarity">
    <text evidence="2">Belongs to the TsaE family.</text>
</comment>
<dbReference type="GO" id="GO:0005524">
    <property type="term" value="F:ATP binding"/>
    <property type="evidence" value="ECO:0007669"/>
    <property type="project" value="UniProtKB-KW"/>
</dbReference>
<sequence>MSANTVPLPFSCTLRSEEETAKLAQRLAPALGAGDVLLLQGPIGAGKTHFARSLIQFLMARDGHVEDVPSPTFTLVQTYDAGALEIWHSDLYRLTHPDEVTELGLEDAFETALCLIEWPDRLGELVPETALTLTFSQGDTDDARQLTLSATDPRWADRLTPLLAEASYD</sequence>
<keyword evidence="8" id="KW-0067">ATP-binding</keyword>
<evidence type="ECO:0000313" key="11">
    <source>
        <dbReference type="EMBL" id="SMX47160.1"/>
    </source>
</evidence>
<dbReference type="Gene3D" id="3.40.50.300">
    <property type="entry name" value="P-loop containing nucleotide triphosphate hydrolases"/>
    <property type="match status" value="1"/>
</dbReference>
<dbReference type="RefSeq" id="WP_093968375.1">
    <property type="nucleotide sequence ID" value="NZ_FXYE01000002.1"/>
</dbReference>
<evidence type="ECO:0000256" key="1">
    <source>
        <dbReference type="ARBA" id="ARBA00004496"/>
    </source>
</evidence>
<evidence type="ECO:0000256" key="6">
    <source>
        <dbReference type="ARBA" id="ARBA00022723"/>
    </source>
</evidence>
<dbReference type="GO" id="GO:0005737">
    <property type="term" value="C:cytoplasm"/>
    <property type="evidence" value="ECO:0007669"/>
    <property type="project" value="UniProtKB-SubCell"/>
</dbReference>